<evidence type="ECO:0000256" key="3">
    <source>
        <dbReference type="SAM" id="SignalP"/>
    </source>
</evidence>
<organism evidence="4 5">
    <name type="scientific">Paenibacillus albidus</name>
    <dbReference type="NCBI Taxonomy" id="2041023"/>
    <lineage>
        <taxon>Bacteria</taxon>
        <taxon>Bacillati</taxon>
        <taxon>Bacillota</taxon>
        <taxon>Bacilli</taxon>
        <taxon>Bacillales</taxon>
        <taxon>Paenibacillaceae</taxon>
        <taxon>Paenibacillus</taxon>
    </lineage>
</organism>
<evidence type="ECO:0000313" key="5">
    <source>
        <dbReference type="Proteomes" id="UP000637643"/>
    </source>
</evidence>
<evidence type="ECO:0000256" key="2">
    <source>
        <dbReference type="SAM" id="Phobius"/>
    </source>
</evidence>
<gene>
    <name evidence="4" type="ORF">GCM10010912_30660</name>
</gene>
<accession>A0A917FHG4</accession>
<dbReference type="EMBL" id="BMKR01000011">
    <property type="protein sequence ID" value="GGF83412.1"/>
    <property type="molecule type" value="Genomic_DNA"/>
</dbReference>
<feature type="transmembrane region" description="Helical" evidence="2">
    <location>
        <begin position="121"/>
        <end position="140"/>
    </location>
</feature>
<reference evidence="4" key="2">
    <citation type="submission" date="2020-09" db="EMBL/GenBank/DDBJ databases">
        <authorList>
            <person name="Sun Q."/>
            <person name="Zhou Y."/>
        </authorList>
    </citation>
    <scope>NUCLEOTIDE SEQUENCE</scope>
    <source>
        <strain evidence="4">CGMCC 1.16134</strain>
    </source>
</reference>
<name>A0A917FHG4_9BACL</name>
<keyword evidence="2" id="KW-0472">Membrane</keyword>
<feature type="coiled-coil region" evidence="1">
    <location>
        <begin position="53"/>
        <end position="108"/>
    </location>
</feature>
<dbReference type="Proteomes" id="UP000637643">
    <property type="component" value="Unassembled WGS sequence"/>
</dbReference>
<keyword evidence="2" id="KW-1133">Transmembrane helix</keyword>
<dbReference type="AlphaFoldDB" id="A0A917FHG4"/>
<feature type="chain" id="PRO_5038963197" description="DUF3450 domain-containing protein" evidence="3">
    <location>
        <begin position="31"/>
        <end position="155"/>
    </location>
</feature>
<dbReference type="SUPFAM" id="SSF90257">
    <property type="entry name" value="Myosin rod fragments"/>
    <property type="match status" value="1"/>
</dbReference>
<comment type="caution">
    <text evidence="4">The sequence shown here is derived from an EMBL/GenBank/DDBJ whole genome shotgun (WGS) entry which is preliminary data.</text>
</comment>
<feature type="signal peptide" evidence="3">
    <location>
        <begin position="1"/>
        <end position="30"/>
    </location>
</feature>
<protein>
    <recommendedName>
        <fullName evidence="6">DUF3450 domain-containing protein</fullName>
    </recommendedName>
</protein>
<keyword evidence="5" id="KW-1185">Reference proteome</keyword>
<proteinExistence type="predicted"/>
<evidence type="ECO:0000256" key="1">
    <source>
        <dbReference type="SAM" id="Coils"/>
    </source>
</evidence>
<dbReference type="Gene3D" id="1.20.5.400">
    <property type="match status" value="1"/>
</dbReference>
<evidence type="ECO:0008006" key="6">
    <source>
        <dbReference type="Google" id="ProtNLM"/>
    </source>
</evidence>
<sequence>MKKVSRLKGFKLLCAALLLLGSTAILPLPAAKANYFNDLYNGLQKFSELPGEVNQLQESYQQTVEELQKTKDALGNAQDQMQNVQAQNAALQEQNRQLTQVVDELRDDRESRENYYNKIKVTIYTGIGLVVGYFVFIRLIRLGMRHRSRKEERLR</sequence>
<keyword evidence="1" id="KW-0175">Coiled coil</keyword>
<keyword evidence="2" id="KW-0812">Transmembrane</keyword>
<dbReference type="RefSeq" id="WP_189026227.1">
    <property type="nucleotide sequence ID" value="NZ_BMKR01000011.1"/>
</dbReference>
<keyword evidence="3" id="KW-0732">Signal</keyword>
<reference evidence="4" key="1">
    <citation type="journal article" date="2014" name="Int. J. Syst. Evol. Microbiol.">
        <title>Complete genome sequence of Corynebacterium casei LMG S-19264T (=DSM 44701T), isolated from a smear-ripened cheese.</title>
        <authorList>
            <consortium name="US DOE Joint Genome Institute (JGI-PGF)"/>
            <person name="Walter F."/>
            <person name="Albersmeier A."/>
            <person name="Kalinowski J."/>
            <person name="Ruckert C."/>
        </authorList>
    </citation>
    <scope>NUCLEOTIDE SEQUENCE</scope>
    <source>
        <strain evidence="4">CGMCC 1.16134</strain>
    </source>
</reference>
<evidence type="ECO:0000313" key="4">
    <source>
        <dbReference type="EMBL" id="GGF83412.1"/>
    </source>
</evidence>